<evidence type="ECO:0000256" key="2">
    <source>
        <dbReference type="ARBA" id="ARBA00007532"/>
    </source>
</evidence>
<sequence length="469" mass="48245">MTSVVILGGGPGGYEAALVASQLGGRVALIDPRGLGGSAVLTDVVPSKSLIATSDAMTRLRDSAALGLRPVDSALGHPADAIRVDLAAVNRRLLDLAAAQSRDIEARLASEGVEIVHGNGRLEDPHAVVVETPDGERRLPADIVLIATGTRPRELPDATPDGQRILNWTQLYGLSTPPSHLIVVGSGVTGAEFASAYNRLGVGVTLVSSRAQVLPGEDPDAARVLQEVFEASGMAIRSGARAVSARREGDGVVVGLADGSEVHGSHVLMAVGSIPNTRDIGLESCGVTLKPSGHIEVDGVSRTSVPGIYAAGDCTGVFPLASVAAMQGRIAMWHALGDSVTPLDLTSVASNVFTSPEIATVGVTQRQVDAEQIAVRSVVLELRGNARAKMQGNQHGFVKLFCLPATGIIVGGVVVAPGASELIYALSLCVSARLTVDQAAQAFTVYPSLSGSIAEAGRRLHTVGGLLEH</sequence>
<feature type="domain" description="FAD/NAD(P)-binding" evidence="6">
    <location>
        <begin position="3"/>
        <end position="328"/>
    </location>
</feature>
<dbReference type="InterPro" id="IPR023753">
    <property type="entry name" value="FAD/NAD-binding_dom"/>
</dbReference>
<dbReference type="PANTHER" id="PTHR43014:SF1">
    <property type="entry name" value="NAD(P)H DEHYDROGENASE (QUINONE)"/>
    <property type="match status" value="1"/>
</dbReference>
<evidence type="ECO:0000313" key="7">
    <source>
        <dbReference type="EMBL" id="NIH58143.1"/>
    </source>
</evidence>
<dbReference type="InterPro" id="IPR001100">
    <property type="entry name" value="Pyr_nuc-diS_OxRdtase"/>
</dbReference>
<comment type="caution">
    <text evidence="7">The sequence shown here is derived from an EMBL/GenBank/DDBJ whole genome shotgun (WGS) entry which is preliminary data.</text>
</comment>
<keyword evidence="7" id="KW-0560">Oxidoreductase</keyword>
<dbReference type="Gene3D" id="3.50.50.60">
    <property type="entry name" value="FAD/NAD(P)-binding domain"/>
    <property type="match status" value="2"/>
</dbReference>
<keyword evidence="3" id="KW-0285">Flavoprotein</keyword>
<evidence type="ECO:0000259" key="5">
    <source>
        <dbReference type="Pfam" id="PF02852"/>
    </source>
</evidence>
<feature type="domain" description="Pyridine nucleotide-disulphide oxidoreductase dimerisation" evidence="5">
    <location>
        <begin position="349"/>
        <end position="456"/>
    </location>
</feature>
<dbReference type="InterPro" id="IPR016156">
    <property type="entry name" value="FAD/NAD-linked_Rdtase_dimer_sf"/>
</dbReference>
<dbReference type="PANTHER" id="PTHR43014">
    <property type="entry name" value="MERCURIC REDUCTASE"/>
    <property type="match status" value="1"/>
</dbReference>
<keyword evidence="4" id="KW-0274">FAD</keyword>
<dbReference type="Gene3D" id="3.30.390.30">
    <property type="match status" value="1"/>
</dbReference>
<dbReference type="Pfam" id="PF02852">
    <property type="entry name" value="Pyr_redox_dim"/>
    <property type="match status" value="1"/>
</dbReference>
<comment type="cofactor">
    <cofactor evidence="1">
        <name>FAD</name>
        <dbReference type="ChEBI" id="CHEBI:57692"/>
    </cofactor>
</comment>
<dbReference type="PRINTS" id="PR00368">
    <property type="entry name" value="FADPNR"/>
</dbReference>
<dbReference type="EC" id="1.8.1.4" evidence="7"/>
<evidence type="ECO:0000256" key="4">
    <source>
        <dbReference type="ARBA" id="ARBA00022827"/>
    </source>
</evidence>
<keyword evidence="8" id="KW-1185">Reference proteome</keyword>
<gene>
    <name evidence="7" type="ORF">FB473_002835</name>
</gene>
<evidence type="ECO:0000259" key="6">
    <source>
        <dbReference type="Pfam" id="PF07992"/>
    </source>
</evidence>
<proteinExistence type="inferred from homology"/>
<dbReference type="SUPFAM" id="SSF51905">
    <property type="entry name" value="FAD/NAD(P)-binding domain"/>
    <property type="match status" value="1"/>
</dbReference>
<accession>A0ABX0SIB6</accession>
<evidence type="ECO:0000256" key="1">
    <source>
        <dbReference type="ARBA" id="ARBA00001974"/>
    </source>
</evidence>
<organism evidence="7 8">
    <name type="scientific">Brooklawnia cerclae</name>
    <dbReference type="NCBI Taxonomy" id="349934"/>
    <lineage>
        <taxon>Bacteria</taxon>
        <taxon>Bacillati</taxon>
        <taxon>Actinomycetota</taxon>
        <taxon>Actinomycetes</taxon>
        <taxon>Propionibacteriales</taxon>
        <taxon>Propionibacteriaceae</taxon>
        <taxon>Brooklawnia</taxon>
    </lineage>
</organism>
<dbReference type="Pfam" id="PF07992">
    <property type="entry name" value="Pyr_redox_2"/>
    <property type="match status" value="1"/>
</dbReference>
<dbReference type="InterPro" id="IPR036188">
    <property type="entry name" value="FAD/NAD-bd_sf"/>
</dbReference>
<dbReference type="GO" id="GO:0004148">
    <property type="term" value="F:dihydrolipoyl dehydrogenase (NADH) activity"/>
    <property type="evidence" value="ECO:0007669"/>
    <property type="project" value="UniProtKB-EC"/>
</dbReference>
<comment type="similarity">
    <text evidence="2">Belongs to the class-I pyridine nucleotide-disulfide oxidoreductase family.</text>
</comment>
<evidence type="ECO:0000313" key="8">
    <source>
        <dbReference type="Proteomes" id="UP000749311"/>
    </source>
</evidence>
<protein>
    <submittedName>
        <fullName evidence="7">Dihydrolipoamide dehydrogenase</fullName>
        <ecNumber evidence="7">1.8.1.4</ecNumber>
    </submittedName>
</protein>
<evidence type="ECO:0000256" key="3">
    <source>
        <dbReference type="ARBA" id="ARBA00022630"/>
    </source>
</evidence>
<reference evidence="7 8" key="1">
    <citation type="submission" date="2020-02" db="EMBL/GenBank/DDBJ databases">
        <title>Sequencing the genomes of 1000 actinobacteria strains.</title>
        <authorList>
            <person name="Klenk H.-P."/>
        </authorList>
    </citation>
    <scope>NUCLEOTIDE SEQUENCE [LARGE SCALE GENOMIC DNA]</scope>
    <source>
        <strain evidence="7 8">DSM 19609</strain>
    </source>
</reference>
<name>A0ABX0SIB6_9ACTN</name>
<dbReference type="EMBL" id="JAAMOZ010000002">
    <property type="protein sequence ID" value="NIH58143.1"/>
    <property type="molecule type" value="Genomic_DNA"/>
</dbReference>
<dbReference type="NCBIfam" id="NF005883">
    <property type="entry name" value="PRK07845.1"/>
    <property type="match status" value="1"/>
</dbReference>
<dbReference type="Proteomes" id="UP000749311">
    <property type="component" value="Unassembled WGS sequence"/>
</dbReference>
<dbReference type="SUPFAM" id="SSF55424">
    <property type="entry name" value="FAD/NAD-linked reductases, dimerisation (C-terminal) domain"/>
    <property type="match status" value="1"/>
</dbReference>
<dbReference type="InterPro" id="IPR004099">
    <property type="entry name" value="Pyr_nucl-diS_OxRdtase_dimer"/>
</dbReference>
<dbReference type="RefSeq" id="WP_167169930.1">
    <property type="nucleotide sequence ID" value="NZ_BAAAOO010000006.1"/>
</dbReference>
<dbReference type="PIRSF" id="PIRSF000350">
    <property type="entry name" value="Mercury_reductase_MerA"/>
    <property type="match status" value="1"/>
</dbReference>
<dbReference type="PRINTS" id="PR00411">
    <property type="entry name" value="PNDRDTASEI"/>
</dbReference>